<accession>A0A8J2KXF8</accession>
<sequence length="75" mass="8369">MQNVSSFSQPKSSASIPKFYPSRPSLLYPHKNLLHPDESSLTPFLAPAVFSSLIPSLVKLEIPRLYTRTARSEVP</sequence>
<organism evidence="2 3">
    <name type="scientific">Allacma fusca</name>
    <dbReference type="NCBI Taxonomy" id="39272"/>
    <lineage>
        <taxon>Eukaryota</taxon>
        <taxon>Metazoa</taxon>
        <taxon>Ecdysozoa</taxon>
        <taxon>Arthropoda</taxon>
        <taxon>Hexapoda</taxon>
        <taxon>Collembola</taxon>
        <taxon>Symphypleona</taxon>
        <taxon>Sminthuridae</taxon>
        <taxon>Allacma</taxon>
    </lineage>
</organism>
<evidence type="ECO:0000313" key="3">
    <source>
        <dbReference type="Proteomes" id="UP000708208"/>
    </source>
</evidence>
<reference evidence="2" key="1">
    <citation type="submission" date="2021-06" db="EMBL/GenBank/DDBJ databases">
        <authorList>
            <person name="Hodson N. C."/>
            <person name="Mongue J. A."/>
            <person name="Jaron S. K."/>
        </authorList>
    </citation>
    <scope>NUCLEOTIDE SEQUENCE</scope>
</reference>
<dbReference type="Proteomes" id="UP000708208">
    <property type="component" value="Unassembled WGS sequence"/>
</dbReference>
<protein>
    <submittedName>
        <fullName evidence="2">Uncharacterized protein</fullName>
    </submittedName>
</protein>
<comment type="caution">
    <text evidence="2">The sequence shown here is derived from an EMBL/GenBank/DDBJ whole genome shotgun (WGS) entry which is preliminary data.</text>
</comment>
<feature type="region of interest" description="Disordered" evidence="1">
    <location>
        <begin position="1"/>
        <end position="22"/>
    </location>
</feature>
<dbReference type="AlphaFoldDB" id="A0A8J2KXF8"/>
<dbReference type="EMBL" id="CAJVCH010520017">
    <property type="protein sequence ID" value="CAG7821751.1"/>
    <property type="molecule type" value="Genomic_DNA"/>
</dbReference>
<proteinExistence type="predicted"/>
<gene>
    <name evidence="2" type="ORF">AFUS01_LOCUS32066</name>
</gene>
<evidence type="ECO:0000313" key="2">
    <source>
        <dbReference type="EMBL" id="CAG7821751.1"/>
    </source>
</evidence>
<feature type="compositionally biased region" description="Polar residues" evidence="1">
    <location>
        <begin position="1"/>
        <end position="15"/>
    </location>
</feature>
<name>A0A8J2KXF8_9HEXA</name>
<keyword evidence="3" id="KW-1185">Reference proteome</keyword>
<evidence type="ECO:0000256" key="1">
    <source>
        <dbReference type="SAM" id="MobiDB-lite"/>
    </source>
</evidence>